<dbReference type="PANTHER" id="PTHR10272">
    <property type="entry name" value="PLATELET-ACTIVATING FACTOR ACETYLHYDROLASE"/>
    <property type="match status" value="1"/>
</dbReference>
<evidence type="ECO:0000313" key="6">
    <source>
        <dbReference type="EMBL" id="RED46188.1"/>
    </source>
</evidence>
<sequence length="339" mass="36976">MPSVGFQQGQFEDEGRPNWDGNGPRPIRYCVWYPAEDGSPGGLMDIGPPEAPLFHMGEIAPDAPLAEAINPYPVVLLSHGTGGNAEGIGWLGCRLAARGYVAIAVSHHGNTVAEPYRAEGFLCWWERAPDLVLALDHAAEQRAFAEQLNKGRVYSAGFSLGAYTVMALLGARTDTNLFRTWYDRHGDRLGKGPREFPDLTDRIDDLLKDSPVFRESWDRAGDDYQDNRIHAALALSPAPTVRGFTEDSLAAITRPVTIICGRDDKEAPHDLCAAWLNDTLSNSNLLLLGETVGHYVFLNEALPAGIAEMPDICVDAEGVNRHAIHNQAALMADFLFSAN</sequence>
<organism evidence="6 7">
    <name type="scientific">Aestuariispira insulae</name>
    <dbReference type="NCBI Taxonomy" id="1461337"/>
    <lineage>
        <taxon>Bacteria</taxon>
        <taxon>Pseudomonadati</taxon>
        <taxon>Pseudomonadota</taxon>
        <taxon>Alphaproteobacteria</taxon>
        <taxon>Rhodospirillales</taxon>
        <taxon>Kiloniellaceae</taxon>
        <taxon>Aestuariispira</taxon>
    </lineage>
</organism>
<dbReference type="RefSeq" id="WP_115938181.1">
    <property type="nucleotide sequence ID" value="NZ_QRDW01000010.1"/>
</dbReference>
<evidence type="ECO:0000313" key="7">
    <source>
        <dbReference type="Proteomes" id="UP000256845"/>
    </source>
</evidence>
<feature type="compositionally biased region" description="Polar residues" evidence="4">
    <location>
        <begin position="1"/>
        <end position="10"/>
    </location>
</feature>
<accession>A0A3D9H9N0</accession>
<name>A0A3D9H9N0_9PROT</name>
<feature type="region of interest" description="Disordered" evidence="4">
    <location>
        <begin position="1"/>
        <end position="22"/>
    </location>
</feature>
<protein>
    <submittedName>
        <fullName evidence="6">Putative dienelactone hydrolase</fullName>
    </submittedName>
</protein>
<dbReference type="GO" id="GO:0003847">
    <property type="term" value="F:1-alkyl-2-acetylglycerophosphocholine esterase activity"/>
    <property type="evidence" value="ECO:0007669"/>
    <property type="project" value="TreeGrafter"/>
</dbReference>
<dbReference type="GO" id="GO:0016042">
    <property type="term" value="P:lipid catabolic process"/>
    <property type="evidence" value="ECO:0007669"/>
    <property type="project" value="UniProtKB-KW"/>
</dbReference>
<evidence type="ECO:0000256" key="1">
    <source>
        <dbReference type="ARBA" id="ARBA00022801"/>
    </source>
</evidence>
<keyword evidence="1 6" id="KW-0378">Hydrolase</keyword>
<reference evidence="6 7" key="1">
    <citation type="submission" date="2018-07" db="EMBL/GenBank/DDBJ databases">
        <title>Genomic Encyclopedia of Type Strains, Phase III (KMG-III): the genomes of soil and plant-associated and newly described type strains.</title>
        <authorList>
            <person name="Whitman W."/>
        </authorList>
    </citation>
    <scope>NUCLEOTIDE SEQUENCE [LARGE SCALE GENOMIC DNA]</scope>
    <source>
        <strain evidence="6 7">CECT 8488</strain>
    </source>
</reference>
<dbReference type="PANTHER" id="PTHR10272:SF0">
    <property type="entry name" value="PLATELET-ACTIVATING FACTOR ACETYLHYDROLASE"/>
    <property type="match status" value="1"/>
</dbReference>
<keyword evidence="3" id="KW-0443">Lipid metabolism</keyword>
<evidence type="ECO:0000256" key="4">
    <source>
        <dbReference type="SAM" id="MobiDB-lite"/>
    </source>
</evidence>
<evidence type="ECO:0000256" key="3">
    <source>
        <dbReference type="ARBA" id="ARBA00023098"/>
    </source>
</evidence>
<dbReference type="Pfam" id="PF12697">
    <property type="entry name" value="Abhydrolase_6"/>
    <property type="match status" value="1"/>
</dbReference>
<keyword evidence="7" id="KW-1185">Reference proteome</keyword>
<dbReference type="OrthoDB" id="9814760at2"/>
<dbReference type="PIRSF" id="PIRSF031982">
    <property type="entry name" value="UCP031982_abhydr"/>
    <property type="match status" value="1"/>
</dbReference>
<comment type="caution">
    <text evidence="6">The sequence shown here is derived from an EMBL/GenBank/DDBJ whole genome shotgun (WGS) entry which is preliminary data.</text>
</comment>
<dbReference type="Gene3D" id="3.40.50.1820">
    <property type="entry name" value="alpha/beta hydrolase"/>
    <property type="match status" value="1"/>
</dbReference>
<dbReference type="SUPFAM" id="SSF53474">
    <property type="entry name" value="alpha/beta-Hydrolases"/>
    <property type="match status" value="1"/>
</dbReference>
<feature type="domain" description="AB hydrolase-1" evidence="5">
    <location>
        <begin position="75"/>
        <end position="298"/>
    </location>
</feature>
<evidence type="ECO:0000259" key="5">
    <source>
        <dbReference type="Pfam" id="PF12697"/>
    </source>
</evidence>
<dbReference type="Proteomes" id="UP000256845">
    <property type="component" value="Unassembled WGS sequence"/>
</dbReference>
<dbReference type="InterPro" id="IPR016986">
    <property type="entry name" value="UCP031982_abhydr"/>
</dbReference>
<dbReference type="EMBL" id="QRDW01000010">
    <property type="protein sequence ID" value="RED46188.1"/>
    <property type="molecule type" value="Genomic_DNA"/>
</dbReference>
<dbReference type="InterPro" id="IPR000073">
    <property type="entry name" value="AB_hydrolase_1"/>
</dbReference>
<proteinExistence type="predicted"/>
<dbReference type="AlphaFoldDB" id="A0A3D9H9N0"/>
<keyword evidence="2" id="KW-0442">Lipid degradation</keyword>
<dbReference type="InterPro" id="IPR029058">
    <property type="entry name" value="AB_hydrolase_fold"/>
</dbReference>
<evidence type="ECO:0000256" key="2">
    <source>
        <dbReference type="ARBA" id="ARBA00022963"/>
    </source>
</evidence>
<gene>
    <name evidence="6" type="ORF">DFP90_11097</name>
</gene>